<dbReference type="InterPro" id="IPR011990">
    <property type="entry name" value="TPR-like_helical_dom_sf"/>
</dbReference>
<accession>A0A844FXS7</accession>
<reference evidence="1 2" key="1">
    <citation type="submission" date="2019-08" db="EMBL/GenBank/DDBJ databases">
        <title>In-depth cultivation of the pig gut microbiome towards novel bacterial diversity and tailored functional studies.</title>
        <authorList>
            <person name="Wylensek D."/>
            <person name="Hitch T.C.A."/>
            <person name="Clavel T."/>
        </authorList>
    </citation>
    <scope>NUCLEOTIDE SEQUENCE [LARGE SCALE GENOMIC DNA]</scope>
    <source>
        <strain evidence="1 2">CA-Schmier-601-WT-3</strain>
    </source>
</reference>
<evidence type="ECO:0000313" key="2">
    <source>
        <dbReference type="Proteomes" id="UP000442619"/>
    </source>
</evidence>
<dbReference type="GO" id="GO:0036503">
    <property type="term" value="P:ERAD pathway"/>
    <property type="evidence" value="ECO:0007669"/>
    <property type="project" value="TreeGrafter"/>
</dbReference>
<sequence length="341" mass="39684">MENTGVASRMKTFNRGVKAAIMHVLDQEGLNILWNVDAFEEKINSYSLDYYEECYEMTEAVKSGLFDTLILNRHIPIRDHVDMLCDFLEIEVNEALFMLGLSWDIVNEIDWDIEILNLDEAMKNAREHEKIRDLHVAALAYYDGVGVPQDYETAYHLFEELEYMGDDEAYYYLGMMNEEGNGVEMDREKAIHYYRLGANLNENECFYALGKVYLEDGHVEEAMNQLVESEDPRSYGLLGTIYEDQNNFVEAYQHYHKGACEYDALSLYRLGRLYQEGLGVEQDLSETIKYYSYAYYLGHQEAMLALAHMYALGEGMEVNAKFAHDLYEQYHESVGNEYENL</sequence>
<evidence type="ECO:0000313" key="1">
    <source>
        <dbReference type="EMBL" id="MST90030.1"/>
    </source>
</evidence>
<dbReference type="AlphaFoldDB" id="A0A844FXS7"/>
<dbReference type="SUPFAM" id="SSF81901">
    <property type="entry name" value="HCP-like"/>
    <property type="match status" value="2"/>
</dbReference>
<dbReference type="EMBL" id="VUNM01000033">
    <property type="protein sequence ID" value="MST90030.1"/>
    <property type="molecule type" value="Genomic_DNA"/>
</dbReference>
<dbReference type="PANTHER" id="PTHR11102:SF147">
    <property type="entry name" value="SEL1L ADAPTOR SUBUNIT OF ERAD E3 UBIQUITIN LIGASE"/>
    <property type="match status" value="1"/>
</dbReference>
<dbReference type="Gene3D" id="1.25.40.10">
    <property type="entry name" value="Tetratricopeptide repeat domain"/>
    <property type="match status" value="2"/>
</dbReference>
<dbReference type="PANTHER" id="PTHR11102">
    <property type="entry name" value="SEL-1-LIKE PROTEIN"/>
    <property type="match status" value="1"/>
</dbReference>
<dbReference type="Pfam" id="PF08238">
    <property type="entry name" value="Sel1"/>
    <property type="match status" value="5"/>
</dbReference>
<keyword evidence="2" id="KW-1185">Reference proteome</keyword>
<dbReference type="Proteomes" id="UP000442619">
    <property type="component" value="Unassembled WGS sequence"/>
</dbReference>
<dbReference type="InterPro" id="IPR050767">
    <property type="entry name" value="Sel1_AlgK"/>
</dbReference>
<organism evidence="1 2">
    <name type="scientific">Sharpea porci</name>
    <dbReference type="NCBI Taxonomy" id="2652286"/>
    <lineage>
        <taxon>Bacteria</taxon>
        <taxon>Bacillati</taxon>
        <taxon>Bacillota</taxon>
        <taxon>Erysipelotrichia</taxon>
        <taxon>Erysipelotrichales</taxon>
        <taxon>Coprobacillaceae</taxon>
        <taxon>Sharpea</taxon>
    </lineage>
</organism>
<gene>
    <name evidence="1" type="ORF">FYJ79_10715</name>
</gene>
<comment type="caution">
    <text evidence="1">The sequence shown here is derived from an EMBL/GenBank/DDBJ whole genome shotgun (WGS) entry which is preliminary data.</text>
</comment>
<name>A0A844FXS7_9FIRM</name>
<protein>
    <submittedName>
        <fullName evidence="1">Sel1 repeat family protein</fullName>
    </submittedName>
</protein>
<dbReference type="InterPro" id="IPR006597">
    <property type="entry name" value="Sel1-like"/>
</dbReference>
<proteinExistence type="predicted"/>
<dbReference type="SMART" id="SM00671">
    <property type="entry name" value="SEL1"/>
    <property type="match status" value="5"/>
</dbReference>